<proteinExistence type="predicted"/>
<dbReference type="KEGG" id="nhe:NECHADRAFT_78334"/>
<dbReference type="PROSITE" id="PS01124">
    <property type="entry name" value="HTH_ARAC_FAMILY_2"/>
    <property type="match status" value="1"/>
</dbReference>
<dbReference type="InterPro" id="IPR018062">
    <property type="entry name" value="HTH_AraC-typ_CS"/>
</dbReference>
<evidence type="ECO:0000313" key="6">
    <source>
        <dbReference type="EMBL" id="EEU37156.1"/>
    </source>
</evidence>
<evidence type="ECO:0000256" key="2">
    <source>
        <dbReference type="ARBA" id="ARBA00023125"/>
    </source>
</evidence>
<feature type="region of interest" description="Disordered" evidence="4">
    <location>
        <begin position="1"/>
        <end position="48"/>
    </location>
</feature>
<dbReference type="InterPro" id="IPR009057">
    <property type="entry name" value="Homeodomain-like_sf"/>
</dbReference>
<feature type="compositionally biased region" description="Polar residues" evidence="4">
    <location>
        <begin position="1"/>
        <end position="11"/>
    </location>
</feature>
<evidence type="ECO:0000313" key="7">
    <source>
        <dbReference type="Proteomes" id="UP000005206"/>
    </source>
</evidence>
<dbReference type="GeneID" id="9665008"/>
<evidence type="ECO:0000259" key="5">
    <source>
        <dbReference type="PROSITE" id="PS01124"/>
    </source>
</evidence>
<sequence length="231" mass="25572">MPPPSDASTATRWLAVSRRDPPPIRPSSTESDQPRYSAVQPVPAALPDDPTLSFSTTCTIPTVQEMSPCTLGWDKESLGRTLCNRARAIITAAVESGTPWTVDSVAQELNITGAHLHRQFKRHFDLTPRSFAASLSKVHMTSDGSTMSHQDCQSDLLDLAQDCPHIQDVHFPNLPFSLDFGDGLDDVYFTSPNIQSHSEKTCTELNPSETWNFDIQQLLSIEDVVYDVEDE</sequence>
<dbReference type="HOGENOM" id="CLU_1200107_0_0_1"/>
<dbReference type="SUPFAM" id="SSF46689">
    <property type="entry name" value="Homeodomain-like"/>
    <property type="match status" value="1"/>
</dbReference>
<evidence type="ECO:0000256" key="4">
    <source>
        <dbReference type="SAM" id="MobiDB-lite"/>
    </source>
</evidence>
<dbReference type="RefSeq" id="XP_003042869.1">
    <property type="nucleotide sequence ID" value="XM_003042823.1"/>
</dbReference>
<protein>
    <recommendedName>
        <fullName evidence="5">HTH araC/xylS-type domain-containing protein</fullName>
    </recommendedName>
</protein>
<gene>
    <name evidence="6" type="ORF">NECHADRAFT_78334</name>
</gene>
<keyword evidence="7" id="KW-1185">Reference proteome</keyword>
<evidence type="ECO:0000256" key="3">
    <source>
        <dbReference type="ARBA" id="ARBA00023163"/>
    </source>
</evidence>
<keyword evidence="3" id="KW-0804">Transcription</keyword>
<dbReference type="AlphaFoldDB" id="C7ZFI3"/>
<reference evidence="6 7" key="1">
    <citation type="journal article" date="2009" name="PLoS Genet.">
        <title>The genome of Nectria haematococca: contribution of supernumerary chromosomes to gene expansion.</title>
        <authorList>
            <person name="Coleman J.J."/>
            <person name="Rounsley S.D."/>
            <person name="Rodriguez-Carres M."/>
            <person name="Kuo A."/>
            <person name="Wasmann C.C."/>
            <person name="Grimwood J."/>
            <person name="Schmutz J."/>
            <person name="Taga M."/>
            <person name="White G.J."/>
            <person name="Zhou S."/>
            <person name="Schwartz D.C."/>
            <person name="Freitag M."/>
            <person name="Ma L.J."/>
            <person name="Danchin E.G."/>
            <person name="Henrissat B."/>
            <person name="Coutinho P.M."/>
            <person name="Nelson D.R."/>
            <person name="Straney D."/>
            <person name="Napoli C.A."/>
            <person name="Barker B.M."/>
            <person name="Gribskov M."/>
            <person name="Rep M."/>
            <person name="Kroken S."/>
            <person name="Molnar I."/>
            <person name="Rensing C."/>
            <person name="Kennell J.C."/>
            <person name="Zamora J."/>
            <person name="Farman M.L."/>
            <person name="Selker E.U."/>
            <person name="Salamov A."/>
            <person name="Shapiro H."/>
            <person name="Pangilinan J."/>
            <person name="Lindquist E."/>
            <person name="Lamers C."/>
            <person name="Grigoriev I.V."/>
            <person name="Geiser D.M."/>
            <person name="Covert S.F."/>
            <person name="Temporini E."/>
            <person name="Vanetten H.D."/>
        </authorList>
    </citation>
    <scope>NUCLEOTIDE SEQUENCE [LARGE SCALE GENOMIC DNA]</scope>
    <source>
        <strain evidence="7">ATCC MYA-4622 / CBS 123669 / FGSC 9596 / NRRL 45880 / 77-13-4</strain>
    </source>
</reference>
<name>C7ZFI3_FUSV7</name>
<dbReference type="GO" id="GO:0003700">
    <property type="term" value="F:DNA-binding transcription factor activity"/>
    <property type="evidence" value="ECO:0007669"/>
    <property type="project" value="InterPro"/>
</dbReference>
<dbReference type="GO" id="GO:0043565">
    <property type="term" value="F:sequence-specific DNA binding"/>
    <property type="evidence" value="ECO:0007669"/>
    <property type="project" value="InterPro"/>
</dbReference>
<keyword evidence="2" id="KW-0238">DNA-binding</keyword>
<dbReference type="InterPro" id="IPR018060">
    <property type="entry name" value="HTH_AraC"/>
</dbReference>
<feature type="domain" description="HTH araC/xylS-type" evidence="5">
    <location>
        <begin position="84"/>
        <end position="131"/>
    </location>
</feature>
<dbReference type="EMBL" id="GG698923">
    <property type="protein sequence ID" value="EEU37156.1"/>
    <property type="molecule type" value="Genomic_DNA"/>
</dbReference>
<keyword evidence="1" id="KW-0805">Transcription regulation</keyword>
<dbReference type="VEuPathDB" id="FungiDB:NECHADRAFT_78334"/>
<dbReference type="Gene3D" id="1.10.10.60">
    <property type="entry name" value="Homeodomain-like"/>
    <property type="match status" value="1"/>
</dbReference>
<dbReference type="Proteomes" id="UP000005206">
    <property type="component" value="Chromosome 3"/>
</dbReference>
<organism evidence="6 7">
    <name type="scientific">Fusarium vanettenii (strain ATCC MYA-4622 / CBS 123669 / FGSC 9596 / NRRL 45880 / 77-13-4)</name>
    <name type="common">Fusarium solani subsp. pisi</name>
    <dbReference type="NCBI Taxonomy" id="660122"/>
    <lineage>
        <taxon>Eukaryota</taxon>
        <taxon>Fungi</taxon>
        <taxon>Dikarya</taxon>
        <taxon>Ascomycota</taxon>
        <taxon>Pezizomycotina</taxon>
        <taxon>Sordariomycetes</taxon>
        <taxon>Hypocreomycetidae</taxon>
        <taxon>Hypocreales</taxon>
        <taxon>Nectriaceae</taxon>
        <taxon>Fusarium</taxon>
        <taxon>Fusarium solani species complex</taxon>
        <taxon>Fusarium vanettenii</taxon>
    </lineage>
</organism>
<dbReference type="PROSITE" id="PS00041">
    <property type="entry name" value="HTH_ARAC_FAMILY_1"/>
    <property type="match status" value="1"/>
</dbReference>
<dbReference type="OrthoDB" id="2447880at2759"/>
<accession>C7ZFI3</accession>
<dbReference type="InParanoid" id="C7ZFI3"/>
<evidence type="ECO:0000256" key="1">
    <source>
        <dbReference type="ARBA" id="ARBA00023015"/>
    </source>
</evidence>